<evidence type="ECO:0000313" key="1">
    <source>
        <dbReference type="EMBL" id="CAH8244245.1"/>
    </source>
</evidence>
<dbReference type="EMBL" id="CALYLO010000001">
    <property type="protein sequence ID" value="CAH8244245.1"/>
    <property type="molecule type" value="Genomic_DNA"/>
</dbReference>
<dbReference type="Gene3D" id="3.40.109.10">
    <property type="entry name" value="NADH Oxidase"/>
    <property type="match status" value="1"/>
</dbReference>
<evidence type="ECO:0000313" key="2">
    <source>
        <dbReference type="Proteomes" id="UP001154322"/>
    </source>
</evidence>
<sequence length="49" mass="5799">MSKEFLDAVKKRRSIYAISKDSVLSDEQLERLPGEKEFQPLDERLKVFK</sequence>
<dbReference type="SUPFAM" id="SSF55469">
    <property type="entry name" value="FMN-dependent nitroreductase-like"/>
    <property type="match status" value="1"/>
</dbReference>
<accession>A0ABN8TZP1</accession>
<keyword evidence="2" id="KW-1185">Reference proteome</keyword>
<dbReference type="RefSeq" id="WP_213430775.1">
    <property type="nucleotide sequence ID" value="NZ_AP031286.1"/>
</dbReference>
<dbReference type="Proteomes" id="UP001154322">
    <property type="component" value="Unassembled WGS sequence"/>
</dbReference>
<name>A0ABN8TZP1_9BACL</name>
<proteinExistence type="predicted"/>
<reference evidence="1" key="1">
    <citation type="submission" date="2022-06" db="EMBL/GenBank/DDBJ databases">
        <authorList>
            <person name="Dietemann V."/>
            <person name="Ory F."/>
            <person name="Dainat B."/>
            <person name="Oberhansli S."/>
        </authorList>
    </citation>
    <scope>NUCLEOTIDE SEQUENCE</scope>
    <source>
        <strain evidence="1">Ena-SAMPLE-TAB-26-04-2022-14:26:32:270-5432</strain>
    </source>
</reference>
<gene>
    <name evidence="1" type="ORF">WJ0W_001483</name>
</gene>
<dbReference type="InterPro" id="IPR000415">
    <property type="entry name" value="Nitroreductase-like"/>
</dbReference>
<organism evidence="1 2">
    <name type="scientific">Paenibacillus melissococcoides</name>
    <dbReference type="NCBI Taxonomy" id="2912268"/>
    <lineage>
        <taxon>Bacteria</taxon>
        <taxon>Bacillati</taxon>
        <taxon>Bacillota</taxon>
        <taxon>Bacilli</taxon>
        <taxon>Bacillales</taxon>
        <taxon>Paenibacillaceae</taxon>
        <taxon>Paenibacillus</taxon>
    </lineage>
</organism>
<protein>
    <submittedName>
        <fullName evidence="1">Uncharacterized protein</fullName>
    </submittedName>
</protein>
<comment type="caution">
    <text evidence="1">The sequence shown here is derived from an EMBL/GenBank/DDBJ whole genome shotgun (WGS) entry which is preliminary data.</text>
</comment>